<dbReference type="EC" id="3.1.30.1" evidence="3"/>
<evidence type="ECO:0000256" key="2">
    <source>
        <dbReference type="ARBA" id="ARBA00009547"/>
    </source>
</evidence>
<evidence type="ECO:0000313" key="12">
    <source>
        <dbReference type="Proteomes" id="UP000743370"/>
    </source>
</evidence>
<evidence type="ECO:0000313" key="11">
    <source>
        <dbReference type="EMBL" id="KAG2377073.1"/>
    </source>
</evidence>
<dbReference type="GO" id="GO:0006308">
    <property type="term" value="P:DNA catabolic process"/>
    <property type="evidence" value="ECO:0007669"/>
    <property type="project" value="InterPro"/>
</dbReference>
<organism evidence="11 12">
    <name type="scientific">Phaseolus angularis</name>
    <name type="common">Azuki bean</name>
    <name type="synonym">Vigna angularis</name>
    <dbReference type="NCBI Taxonomy" id="3914"/>
    <lineage>
        <taxon>Eukaryota</taxon>
        <taxon>Viridiplantae</taxon>
        <taxon>Streptophyta</taxon>
        <taxon>Embryophyta</taxon>
        <taxon>Tracheophyta</taxon>
        <taxon>Spermatophyta</taxon>
        <taxon>Magnoliopsida</taxon>
        <taxon>eudicotyledons</taxon>
        <taxon>Gunneridae</taxon>
        <taxon>Pentapetalae</taxon>
        <taxon>rosids</taxon>
        <taxon>fabids</taxon>
        <taxon>Fabales</taxon>
        <taxon>Fabaceae</taxon>
        <taxon>Papilionoideae</taxon>
        <taxon>50 kb inversion clade</taxon>
        <taxon>NPAAA clade</taxon>
        <taxon>indigoferoid/millettioid clade</taxon>
        <taxon>Phaseoleae</taxon>
        <taxon>Vigna</taxon>
    </lineage>
</organism>
<gene>
    <name evidence="11" type="ORF">HKW66_Vig0176470</name>
</gene>
<evidence type="ECO:0000256" key="5">
    <source>
        <dbReference type="ARBA" id="ARBA00022723"/>
    </source>
</evidence>
<dbReference type="SUPFAM" id="SSF48537">
    <property type="entry name" value="Phospholipase C/P1 nuclease"/>
    <property type="match status" value="2"/>
</dbReference>
<evidence type="ECO:0000256" key="8">
    <source>
        <dbReference type="ARBA" id="ARBA00023157"/>
    </source>
</evidence>
<dbReference type="EMBL" id="JABFOF010000010">
    <property type="protein sequence ID" value="KAG2377073.1"/>
    <property type="molecule type" value="Genomic_DNA"/>
</dbReference>
<keyword evidence="7" id="KW-0378">Hydrolase</keyword>
<dbReference type="Pfam" id="PF02265">
    <property type="entry name" value="S1-P1_nuclease"/>
    <property type="match status" value="1"/>
</dbReference>
<dbReference type="InterPro" id="IPR003154">
    <property type="entry name" value="S1/P1nuclease"/>
</dbReference>
<reference evidence="11 12" key="1">
    <citation type="submission" date="2020-05" db="EMBL/GenBank/DDBJ databases">
        <title>Vigna angularis (adzuki bean) Var. LongXiaoDou No. 4 denovo assembly.</title>
        <authorList>
            <person name="Xiang H."/>
        </authorList>
    </citation>
    <scope>NUCLEOTIDE SEQUENCE [LARGE SCALE GENOMIC DNA]</scope>
    <source>
        <tissue evidence="11">Leaf</tissue>
    </source>
</reference>
<keyword evidence="8" id="KW-1015">Disulfide bond</keyword>
<keyword evidence="6 11" id="KW-0255">Endonuclease</keyword>
<dbReference type="Proteomes" id="UP000743370">
    <property type="component" value="Unassembled WGS sequence"/>
</dbReference>
<evidence type="ECO:0000256" key="4">
    <source>
        <dbReference type="ARBA" id="ARBA00022722"/>
    </source>
</evidence>
<evidence type="ECO:0000256" key="7">
    <source>
        <dbReference type="ARBA" id="ARBA00022801"/>
    </source>
</evidence>
<proteinExistence type="inferred from homology"/>
<feature type="signal peptide" evidence="10">
    <location>
        <begin position="1"/>
        <end position="23"/>
    </location>
</feature>
<dbReference type="GO" id="GO:0046872">
    <property type="term" value="F:metal ion binding"/>
    <property type="evidence" value="ECO:0007669"/>
    <property type="project" value="UniProtKB-KW"/>
</dbReference>
<dbReference type="InterPro" id="IPR008947">
    <property type="entry name" value="PLipase_C/P1_nuclease_dom_sf"/>
</dbReference>
<dbReference type="Gene3D" id="1.10.575.10">
    <property type="entry name" value="P1 Nuclease"/>
    <property type="match status" value="2"/>
</dbReference>
<comment type="similarity">
    <text evidence="2">Belongs to the nuclease type I family.</text>
</comment>
<dbReference type="GO" id="GO:0003676">
    <property type="term" value="F:nucleic acid binding"/>
    <property type="evidence" value="ECO:0007669"/>
    <property type="project" value="InterPro"/>
</dbReference>
<sequence>MSHFSIQLVALLSLTLLLPNTHGWGDDGHVIVCKIAQARLSKTAAEAVQKLLLKSAEKELSSKCSWADHVHHIYPWSSALHYANTPDAVCSYNNSNDYFLSRSQIVNLRLAQAGVRLAAILNRVFDTKLSSSM</sequence>
<comment type="caution">
    <text evidence="11">The sequence shown here is derived from an EMBL/GenBank/DDBJ whole genome shotgun (WGS) entry which is preliminary data.</text>
</comment>
<keyword evidence="10" id="KW-0732">Signal</keyword>
<accession>A0A8T0JQ96</accession>
<dbReference type="GO" id="GO:0000014">
    <property type="term" value="F:single-stranded DNA endodeoxyribonuclease activity"/>
    <property type="evidence" value="ECO:0007669"/>
    <property type="project" value="UniProtKB-ARBA"/>
</dbReference>
<dbReference type="AlphaFoldDB" id="A0A8T0JQ96"/>
<evidence type="ECO:0000256" key="3">
    <source>
        <dbReference type="ARBA" id="ARBA00012562"/>
    </source>
</evidence>
<comment type="catalytic activity">
    <reaction evidence="1">
        <text>Endonucleolytic cleavage to 5'-phosphomononucleotide and 5'-phosphooligonucleotide end-products.</text>
        <dbReference type="EC" id="3.1.30.1"/>
    </reaction>
</comment>
<keyword evidence="9" id="KW-0325">Glycoprotein</keyword>
<evidence type="ECO:0000256" key="6">
    <source>
        <dbReference type="ARBA" id="ARBA00022759"/>
    </source>
</evidence>
<dbReference type="GO" id="GO:0004521">
    <property type="term" value="F:RNA endonuclease activity"/>
    <property type="evidence" value="ECO:0007669"/>
    <property type="project" value="UniProtKB-ARBA"/>
</dbReference>
<dbReference type="PANTHER" id="PTHR33146:SF20">
    <property type="entry name" value="ASPERGILLUS NUCLEASE S1"/>
    <property type="match status" value="1"/>
</dbReference>
<keyword evidence="5" id="KW-0479">Metal-binding</keyword>
<evidence type="ECO:0000256" key="1">
    <source>
        <dbReference type="ARBA" id="ARBA00000245"/>
    </source>
</evidence>
<evidence type="ECO:0000256" key="10">
    <source>
        <dbReference type="SAM" id="SignalP"/>
    </source>
</evidence>
<dbReference type="PANTHER" id="PTHR33146">
    <property type="entry name" value="ENDONUCLEASE 4"/>
    <property type="match status" value="1"/>
</dbReference>
<feature type="chain" id="PRO_5035904668" description="Aspergillus nuclease S1" evidence="10">
    <location>
        <begin position="24"/>
        <end position="133"/>
    </location>
</feature>
<name>A0A8T0JQ96_PHAAN</name>
<protein>
    <recommendedName>
        <fullName evidence="3">Aspergillus nuclease S1</fullName>
        <ecNumber evidence="3">3.1.30.1</ecNumber>
    </recommendedName>
</protein>
<evidence type="ECO:0000256" key="9">
    <source>
        <dbReference type="ARBA" id="ARBA00023180"/>
    </source>
</evidence>
<keyword evidence="4" id="KW-0540">Nuclease</keyword>